<keyword evidence="3" id="KW-1185">Reference proteome</keyword>
<feature type="region of interest" description="Disordered" evidence="1">
    <location>
        <begin position="36"/>
        <end position="61"/>
    </location>
</feature>
<sequence>MFKKHTSRAPQLLLDDAGIMLLSDNDMDKILGGFHEPEHHVMPNNPYPWEPSDTWTDPLLD</sequence>
<gene>
    <name evidence="2" type="ORF">D0T11_18200</name>
</gene>
<name>A0A418QNA9_9BACT</name>
<evidence type="ECO:0000256" key="1">
    <source>
        <dbReference type="SAM" id="MobiDB-lite"/>
    </source>
</evidence>
<dbReference type="EMBL" id="QYCN01000037">
    <property type="protein sequence ID" value="RIY06683.1"/>
    <property type="molecule type" value="Genomic_DNA"/>
</dbReference>
<dbReference type="RefSeq" id="WP_119657239.1">
    <property type="nucleotide sequence ID" value="NZ_JBHUOI010000036.1"/>
</dbReference>
<dbReference type="Proteomes" id="UP000284250">
    <property type="component" value="Unassembled WGS sequence"/>
</dbReference>
<proteinExistence type="predicted"/>
<dbReference type="AlphaFoldDB" id="A0A418QNA9"/>
<organism evidence="2 3">
    <name type="scientific">Hymenobacter rubripertinctus</name>
    <dbReference type="NCBI Taxonomy" id="2029981"/>
    <lineage>
        <taxon>Bacteria</taxon>
        <taxon>Pseudomonadati</taxon>
        <taxon>Bacteroidota</taxon>
        <taxon>Cytophagia</taxon>
        <taxon>Cytophagales</taxon>
        <taxon>Hymenobacteraceae</taxon>
        <taxon>Hymenobacter</taxon>
    </lineage>
</organism>
<evidence type="ECO:0000313" key="3">
    <source>
        <dbReference type="Proteomes" id="UP000284250"/>
    </source>
</evidence>
<evidence type="ECO:0000313" key="2">
    <source>
        <dbReference type="EMBL" id="RIY06683.1"/>
    </source>
</evidence>
<reference evidence="2 3" key="2">
    <citation type="submission" date="2019-01" db="EMBL/GenBank/DDBJ databases">
        <title>Hymenobacter humicola sp. nov., isolated from soils in Antarctica.</title>
        <authorList>
            <person name="Sedlacek I."/>
            <person name="Holochova P."/>
            <person name="Kralova S."/>
            <person name="Pantucek R."/>
            <person name="Stankova E."/>
            <person name="Vrbovska V."/>
            <person name="Kristofova L."/>
            <person name="Svec P."/>
            <person name="Busse H.-J."/>
        </authorList>
    </citation>
    <scope>NUCLEOTIDE SEQUENCE [LARGE SCALE GENOMIC DNA]</scope>
    <source>
        <strain evidence="2 3">CCM 8852</strain>
    </source>
</reference>
<reference evidence="2 3" key="1">
    <citation type="submission" date="2018-09" db="EMBL/GenBank/DDBJ databases">
        <authorList>
            <person name="Zeman M."/>
            <person name="Pardy F."/>
        </authorList>
    </citation>
    <scope>NUCLEOTIDE SEQUENCE [LARGE SCALE GENOMIC DNA]</scope>
    <source>
        <strain evidence="2 3">CCM 8852</strain>
    </source>
</reference>
<accession>A0A418QNA9</accession>
<protein>
    <submittedName>
        <fullName evidence="2">Uncharacterized protein</fullName>
    </submittedName>
</protein>
<comment type="caution">
    <text evidence="2">The sequence shown here is derived from an EMBL/GenBank/DDBJ whole genome shotgun (WGS) entry which is preliminary data.</text>
</comment>